<gene>
    <name evidence="2" type="ORF">HMPREF6485_2887</name>
</gene>
<dbReference type="SUPFAM" id="SSF53098">
    <property type="entry name" value="Ribonuclease H-like"/>
    <property type="match status" value="1"/>
</dbReference>
<dbReference type="InterPro" id="IPR012337">
    <property type="entry name" value="RNaseH-like_sf"/>
</dbReference>
<organism evidence="2 3">
    <name type="scientific">Segatella buccae ATCC 33574</name>
    <dbReference type="NCBI Taxonomy" id="873513"/>
    <lineage>
        <taxon>Bacteria</taxon>
        <taxon>Pseudomonadati</taxon>
        <taxon>Bacteroidota</taxon>
        <taxon>Bacteroidia</taxon>
        <taxon>Bacteroidales</taxon>
        <taxon>Prevotellaceae</taxon>
        <taxon>Segatella</taxon>
    </lineage>
</organism>
<dbReference type="AlphaFoldDB" id="E6KBA0"/>
<dbReference type="Pfam" id="PF13701">
    <property type="entry name" value="DDE_Tnp_1_4"/>
    <property type="match status" value="1"/>
</dbReference>
<evidence type="ECO:0000313" key="2">
    <source>
        <dbReference type="EMBL" id="EFU29167.1"/>
    </source>
</evidence>
<dbReference type="RefSeq" id="WP_004347190.1">
    <property type="nucleotide sequence ID" value="NZ_GL586314.1"/>
</dbReference>
<sequence>YLIANNLLSLPRKRRAIAMMRDYDIKFVNKEITPFGGLSLFLKMLDRCHFDEQLVKSGIPSQGSNRGYNPVQIILGLFAGVWCGASRFGHLDIVRYDTALCNLLGWNRGADHRAYQRYLNKFSQATNQRVFSELFSWFFSELVFDNYTLDFDSTVMVREGSQEGAAKGYNPKRPGRPSHHPLLAFVSDVRMIANYWLRPGNTSASTNYLSFLEDTLSRLQDKRVGLIRMDSGFFSGNILGYLEQRQLSYIIACRLNNRIKYSLTHEKTWVEVADGLEIAETTYQAEHWDSPRRIVMVRQEVEKRPKAAGKQVRQLELFEDEQDFGKYRYSCFVTNLALPAKIVYDSYRGRADSENRIKELKYDFSIDDFVSHNFWATEACGNFIVMAYNFMSLFRHALINSDKKKFLKTIRYELISTPAYLGKKKDKHILYLARSLKTRKSFLSIWEKLKDFSLPYNTEKS</sequence>
<dbReference type="InterPro" id="IPR025668">
    <property type="entry name" value="Tnp_DDE_dom"/>
</dbReference>
<evidence type="ECO:0000259" key="1">
    <source>
        <dbReference type="Pfam" id="PF13701"/>
    </source>
</evidence>
<accession>E6KBA0</accession>
<dbReference type="InterPro" id="IPR047960">
    <property type="entry name" value="Transpos_IS1380"/>
</dbReference>
<dbReference type="STRING" id="873513.HMPREF6485_2887"/>
<dbReference type="HOGENOM" id="CLU_592548_0_0_10"/>
<dbReference type="NCBIfam" id="NF033539">
    <property type="entry name" value="transpos_IS1380"/>
    <property type="match status" value="1"/>
</dbReference>
<dbReference type="GeneID" id="93537462"/>
<dbReference type="Proteomes" id="UP000003112">
    <property type="component" value="Unassembled WGS sequence"/>
</dbReference>
<comment type="caution">
    <text evidence="2">The sequence shown here is derived from an EMBL/GenBank/DDBJ whole genome shotgun (WGS) entry which is preliminary data.</text>
</comment>
<feature type="domain" description="Transposase DDE" evidence="1">
    <location>
        <begin position="26"/>
        <end position="451"/>
    </location>
</feature>
<reference evidence="2 3" key="1">
    <citation type="submission" date="2010-10" db="EMBL/GenBank/DDBJ databases">
        <authorList>
            <person name="Muzny D."/>
            <person name="Qin X."/>
            <person name="Deng J."/>
            <person name="Jiang H."/>
            <person name="Liu Y."/>
            <person name="Qu J."/>
            <person name="Song X.-Z."/>
            <person name="Zhang L."/>
            <person name="Thornton R."/>
            <person name="Coyle M."/>
            <person name="Francisco L."/>
            <person name="Jackson L."/>
            <person name="Javaid M."/>
            <person name="Korchina V."/>
            <person name="Kovar C."/>
            <person name="Mata R."/>
            <person name="Mathew T."/>
            <person name="Ngo R."/>
            <person name="Nguyen L."/>
            <person name="Nguyen N."/>
            <person name="Okwuonu G."/>
            <person name="Ongeri F."/>
            <person name="Pham C."/>
            <person name="Simmons D."/>
            <person name="Wilczek-Boney K."/>
            <person name="Hale W."/>
            <person name="Jakkamsetti A."/>
            <person name="Pham P."/>
            <person name="Ruth R."/>
            <person name="San Lucas F."/>
            <person name="Warren J."/>
            <person name="Zhang J."/>
            <person name="Zhao Z."/>
            <person name="Zhou C."/>
            <person name="Zhu D."/>
            <person name="Lee S."/>
            <person name="Bess C."/>
            <person name="Blankenburg K."/>
            <person name="Forbes L."/>
            <person name="Fu Q."/>
            <person name="Gubbala S."/>
            <person name="Hirani K."/>
            <person name="Jayaseelan J.C."/>
            <person name="Lara F."/>
            <person name="Munidasa M."/>
            <person name="Palculict T."/>
            <person name="Patil S."/>
            <person name="Pu L.-L."/>
            <person name="Saada N."/>
            <person name="Tang L."/>
            <person name="Weissenberger G."/>
            <person name="Zhu Y."/>
            <person name="Hemphill L."/>
            <person name="Shang Y."/>
            <person name="Youmans B."/>
            <person name="Ayvaz T."/>
            <person name="Ross M."/>
            <person name="Santibanez J."/>
            <person name="Aqrawi P."/>
            <person name="Gross S."/>
            <person name="Joshi V."/>
            <person name="Fowler G."/>
            <person name="Nazareth L."/>
            <person name="Reid J."/>
            <person name="Worley K."/>
            <person name="Petrosino J."/>
            <person name="Highlander S."/>
            <person name="Gibbs R."/>
        </authorList>
    </citation>
    <scope>NUCLEOTIDE SEQUENCE [LARGE SCALE GENOMIC DNA]</scope>
    <source>
        <strain evidence="2 3">ATCC 33574</strain>
    </source>
</reference>
<keyword evidence="3" id="KW-1185">Reference proteome</keyword>
<dbReference type="EMBL" id="AEPD01000060">
    <property type="protein sequence ID" value="EFU29167.1"/>
    <property type="molecule type" value="Genomic_DNA"/>
</dbReference>
<name>E6KBA0_9BACT</name>
<feature type="non-terminal residue" evidence="2">
    <location>
        <position position="1"/>
    </location>
</feature>
<dbReference type="eggNOG" id="COG3385">
    <property type="taxonomic scope" value="Bacteria"/>
</dbReference>
<evidence type="ECO:0000313" key="3">
    <source>
        <dbReference type="Proteomes" id="UP000003112"/>
    </source>
</evidence>
<protein>
    <submittedName>
        <fullName evidence="2">Transposase, IS4 family</fullName>
    </submittedName>
</protein>
<proteinExistence type="predicted"/>